<protein>
    <submittedName>
        <fullName evidence="1">Uncharacterized protein</fullName>
    </submittedName>
</protein>
<dbReference type="SUPFAM" id="SSF55729">
    <property type="entry name" value="Acyl-CoA N-acyltransferases (Nat)"/>
    <property type="match status" value="1"/>
</dbReference>
<reference evidence="1" key="1">
    <citation type="journal article" date="2012" name="Science">
        <title>Fermentation, hydrogen, and sulfur metabolism in multiple uncultivated bacterial phyla.</title>
        <authorList>
            <person name="Wrighton K.C."/>
            <person name="Thomas B.C."/>
            <person name="Sharon I."/>
            <person name="Miller C.S."/>
            <person name="Castelle C.J."/>
            <person name="VerBerkmoes N.C."/>
            <person name="Wilkins M.J."/>
            <person name="Hettich R.L."/>
            <person name="Lipton M.S."/>
            <person name="Williams K.H."/>
            <person name="Long P.E."/>
            <person name="Banfield J.F."/>
        </authorList>
    </citation>
    <scope>NUCLEOTIDE SEQUENCE [LARGE SCALE GENOMIC DNA]</scope>
</reference>
<dbReference type="Pfam" id="PF02388">
    <property type="entry name" value="FemAB"/>
    <property type="match status" value="1"/>
</dbReference>
<dbReference type="InterPro" id="IPR003447">
    <property type="entry name" value="FEMABX"/>
</dbReference>
<dbReference type="AlphaFoldDB" id="K1XX52"/>
<dbReference type="GO" id="GO:0016755">
    <property type="term" value="F:aminoacyltransferase activity"/>
    <property type="evidence" value="ECO:0007669"/>
    <property type="project" value="InterPro"/>
</dbReference>
<evidence type="ECO:0000313" key="1">
    <source>
        <dbReference type="EMBL" id="EKD29802.1"/>
    </source>
</evidence>
<accession>K1XX52</accession>
<organism evidence="1">
    <name type="scientific">uncultured bacterium</name>
    <name type="common">gcode 4</name>
    <dbReference type="NCBI Taxonomy" id="1234023"/>
    <lineage>
        <taxon>Bacteria</taxon>
        <taxon>environmental samples</taxon>
    </lineage>
</organism>
<dbReference type="GO" id="GO:0044038">
    <property type="term" value="P:cell wall macromolecule biosynthetic process"/>
    <property type="evidence" value="ECO:0007669"/>
    <property type="project" value="InterPro"/>
</dbReference>
<proteinExistence type="predicted"/>
<dbReference type="Gene3D" id="3.40.630.30">
    <property type="match status" value="1"/>
</dbReference>
<name>K1XX52_9BACT</name>
<comment type="caution">
    <text evidence="1">The sequence shown here is derived from an EMBL/GenBank/DDBJ whole genome shotgun (WGS) entry which is preliminary data.</text>
</comment>
<dbReference type="InterPro" id="IPR016181">
    <property type="entry name" value="Acyl_CoA_acyltransferase"/>
</dbReference>
<dbReference type="EMBL" id="AMFJ01034266">
    <property type="protein sequence ID" value="EKD29802.1"/>
    <property type="molecule type" value="Genomic_DNA"/>
</dbReference>
<dbReference type="PROSITE" id="PS51191">
    <property type="entry name" value="FEMABX"/>
    <property type="match status" value="1"/>
</dbReference>
<sequence>MATYLLQWEMIREARNRGCDNFDFLGIAAPDSKDSHLAWVTDFKLKLTPETKQWPESQIYIVKRWWWMVLRVVRFIKRK</sequence>
<gene>
    <name evidence="1" type="ORF">ACD_78C00266G0001</name>
</gene>